<feature type="compositionally biased region" description="Polar residues" evidence="1">
    <location>
        <begin position="714"/>
        <end position="726"/>
    </location>
</feature>
<dbReference type="Proteomes" id="UP000823046">
    <property type="component" value="Unassembled WGS sequence"/>
</dbReference>
<dbReference type="PANTHER" id="PTHR21494">
    <property type="entry name" value="ACTIVATING SIGNAL COINTEGRATOR 1 COMPLEX SUBUNIT 2 ASC-1 COMPLEX SUBUNIT P100"/>
    <property type="match status" value="1"/>
</dbReference>
<dbReference type="PANTHER" id="PTHR21494:SF0">
    <property type="entry name" value="ACTIVATING SIGNAL COINTEGRATOR 1 COMPLEX SUBUNIT 2"/>
    <property type="match status" value="1"/>
</dbReference>
<dbReference type="InterPro" id="IPR009060">
    <property type="entry name" value="UBA-like_sf"/>
</dbReference>
<name>A0ABQ7J8R4_9APIC</name>
<feature type="region of interest" description="Disordered" evidence="1">
    <location>
        <begin position="1"/>
        <end position="47"/>
    </location>
</feature>
<dbReference type="Gene3D" id="1.10.8.10">
    <property type="entry name" value="DNA helicase RuvA subunit, C-terminal domain"/>
    <property type="match status" value="1"/>
</dbReference>
<dbReference type="EMBL" id="JADAQX010000399">
    <property type="protein sequence ID" value="KAF8820385.1"/>
    <property type="molecule type" value="Genomic_DNA"/>
</dbReference>
<evidence type="ECO:0000313" key="2">
    <source>
        <dbReference type="EMBL" id="KAF8820385.1"/>
    </source>
</evidence>
<accession>A0ABQ7J8R4</accession>
<dbReference type="InterPro" id="IPR052586">
    <property type="entry name" value="ASCC2"/>
</dbReference>
<evidence type="ECO:0000313" key="3">
    <source>
        <dbReference type="Proteomes" id="UP000823046"/>
    </source>
</evidence>
<keyword evidence="3" id="KW-1185">Reference proteome</keyword>
<comment type="caution">
    <text evidence="2">The sequence shown here is derived from an EMBL/GenBank/DDBJ whole genome shotgun (WGS) entry which is preliminary data.</text>
</comment>
<dbReference type="SUPFAM" id="SSF46934">
    <property type="entry name" value="UBA-like"/>
    <property type="match status" value="1"/>
</dbReference>
<evidence type="ECO:0008006" key="4">
    <source>
        <dbReference type="Google" id="ProtNLM"/>
    </source>
</evidence>
<organism evidence="2 3">
    <name type="scientific">Cardiosporidium cionae</name>
    <dbReference type="NCBI Taxonomy" id="476202"/>
    <lineage>
        <taxon>Eukaryota</taxon>
        <taxon>Sar</taxon>
        <taxon>Alveolata</taxon>
        <taxon>Apicomplexa</taxon>
        <taxon>Aconoidasida</taxon>
        <taxon>Nephromycida</taxon>
        <taxon>Cardiosporidium</taxon>
    </lineage>
</organism>
<reference evidence="2 3" key="1">
    <citation type="journal article" date="2020" name="bioRxiv">
        <title>Metabolic contributions of an alphaproteobacterial endosymbiont in the apicomplexan Cardiosporidium cionae.</title>
        <authorList>
            <person name="Hunter E.S."/>
            <person name="Paight C.J."/>
            <person name="Lane C.E."/>
        </authorList>
    </citation>
    <scope>NUCLEOTIDE SEQUENCE [LARGE SCALE GENOMIC DNA]</scope>
    <source>
        <strain evidence="2">ESH_2018</strain>
    </source>
</reference>
<feature type="compositionally biased region" description="Basic residues" evidence="1">
    <location>
        <begin position="765"/>
        <end position="774"/>
    </location>
</feature>
<sequence length="780" mass="89282">MTPPKFKRGNAQVSSSSRRNCIPPKSSDCDPDSGPTNTISHSSSPSPSLEAMAVLQKFTVCEIEKRQTHSPRSCEESFTAVPNIYGKASRSHRNLSSFWVQPLVFSDYNPRYNSFQEYLTSEMHSVSESIHNDCKHYFETVAHSLEQLLLFRFNVFWSQISFDSSLRSFLDSFLQNFLRSYEFYANSSLSLDDPRLPEDIARPLKRFCRAILLVFYRLRTPMESNRNFLSPSKYEEIIKQYRLFDLSKLCDLMNLYGHSNPLLIKEICQATLQNIPSISFHLPFLRDILVNTLNSISASLLCISPKHDDFSSSSSSSDDTKSSKGRMLLLLAMDTTVTLLSLCEFLPEEARLKFWKISSSSQQTKSPRFSHPSPSSQQNLHHTEGCLSYSLMELYCILISSEWYSLYIQTTPISPLRLILLRCRRMITRCLIFCMAICWLPSSSSEDINSMFDAFTVWILAVVDHCSPNSNDLLTIKLFSEDLLQTGLKDIIFSWKQQTLIDDERLFFSLAALFPEKESLLTELLHMSEISESSLHPLQEEETLPVFPIENDFKEKLPLLIELTDGYSDGFLWLCLKYYNGNVETVINSLLESTVSEALLSFDTSISLEEARTIYFALHASQPPVERQPPLSLPLLCEEEIPEGKSSMLPLRRAMPPQVLTVDERKKILKLWEVNTSLENQYDDEFDDSQQYVGSNFLQARYGDGNSDLDELESQSTTSSKENLQIRSREGAQENSSLLHTSKAAAPVITGQTYRGQKKNETRRHQQKNRRSQKMQRGML</sequence>
<proteinExistence type="predicted"/>
<protein>
    <recommendedName>
        <fullName evidence="4">CUE domain-containing protein</fullName>
    </recommendedName>
</protein>
<gene>
    <name evidence="2" type="ORF">IE077_003222</name>
</gene>
<evidence type="ECO:0000256" key="1">
    <source>
        <dbReference type="SAM" id="MobiDB-lite"/>
    </source>
</evidence>
<feature type="region of interest" description="Disordered" evidence="1">
    <location>
        <begin position="704"/>
        <end position="780"/>
    </location>
</feature>